<comment type="caution">
    <text evidence="1">The sequence shown here is derived from an EMBL/GenBank/DDBJ whole genome shotgun (WGS) entry which is preliminary data.</text>
</comment>
<proteinExistence type="predicted"/>
<organism evidence="1 2">
    <name type="scientific">Parasponia andersonii</name>
    <name type="common">Sponia andersonii</name>
    <dbReference type="NCBI Taxonomy" id="3476"/>
    <lineage>
        <taxon>Eukaryota</taxon>
        <taxon>Viridiplantae</taxon>
        <taxon>Streptophyta</taxon>
        <taxon>Embryophyta</taxon>
        <taxon>Tracheophyta</taxon>
        <taxon>Spermatophyta</taxon>
        <taxon>Magnoliopsida</taxon>
        <taxon>eudicotyledons</taxon>
        <taxon>Gunneridae</taxon>
        <taxon>Pentapetalae</taxon>
        <taxon>rosids</taxon>
        <taxon>fabids</taxon>
        <taxon>Rosales</taxon>
        <taxon>Cannabaceae</taxon>
        <taxon>Parasponia</taxon>
    </lineage>
</organism>
<protein>
    <submittedName>
        <fullName evidence="1">Uncharacterized protein</fullName>
    </submittedName>
</protein>
<gene>
    <name evidence="1" type="ORF">PanWU01x14_094390</name>
</gene>
<name>A0A2P5D5P7_PARAD</name>
<evidence type="ECO:0000313" key="2">
    <source>
        <dbReference type="Proteomes" id="UP000237105"/>
    </source>
</evidence>
<dbReference type="AlphaFoldDB" id="A0A2P5D5P7"/>
<reference evidence="2" key="1">
    <citation type="submission" date="2016-06" db="EMBL/GenBank/DDBJ databases">
        <title>Parallel loss of symbiosis genes in relatives of nitrogen-fixing non-legume Parasponia.</title>
        <authorList>
            <person name="Van Velzen R."/>
            <person name="Holmer R."/>
            <person name="Bu F."/>
            <person name="Rutten L."/>
            <person name="Van Zeijl A."/>
            <person name="Liu W."/>
            <person name="Santuari L."/>
            <person name="Cao Q."/>
            <person name="Sharma T."/>
            <person name="Shen D."/>
            <person name="Roswanjaya Y."/>
            <person name="Wardhani T."/>
            <person name="Kalhor M.S."/>
            <person name="Jansen J."/>
            <person name="Van den Hoogen J."/>
            <person name="Gungor B."/>
            <person name="Hartog M."/>
            <person name="Hontelez J."/>
            <person name="Verver J."/>
            <person name="Yang W.-C."/>
            <person name="Schijlen E."/>
            <person name="Repin R."/>
            <person name="Schilthuizen M."/>
            <person name="Schranz E."/>
            <person name="Heidstra R."/>
            <person name="Miyata K."/>
            <person name="Fedorova E."/>
            <person name="Kohlen W."/>
            <person name="Bisseling T."/>
            <person name="Smit S."/>
            <person name="Geurts R."/>
        </authorList>
    </citation>
    <scope>NUCLEOTIDE SEQUENCE [LARGE SCALE GENOMIC DNA]</scope>
    <source>
        <strain evidence="2">cv. WU1-14</strain>
    </source>
</reference>
<dbReference type="EMBL" id="JXTB01000061">
    <property type="protein sequence ID" value="PON68630.1"/>
    <property type="molecule type" value="Genomic_DNA"/>
</dbReference>
<dbReference type="Proteomes" id="UP000237105">
    <property type="component" value="Unassembled WGS sequence"/>
</dbReference>
<evidence type="ECO:0000313" key="1">
    <source>
        <dbReference type="EMBL" id="PON68630.1"/>
    </source>
</evidence>
<sequence length="79" mass="9299">MFLSISEDKTAKEFQGSFIHCFQAERNQYLQGREKSLRELEMTSPALFEAIEGLRFAVVHYRKTMLFQLESGKLKQDKH</sequence>
<feature type="non-terminal residue" evidence="1">
    <location>
        <position position="79"/>
    </location>
</feature>
<accession>A0A2P5D5P7</accession>
<keyword evidence="2" id="KW-1185">Reference proteome</keyword>